<evidence type="ECO:0000313" key="2">
    <source>
        <dbReference type="EMBL" id="PZE16160.1"/>
    </source>
</evidence>
<gene>
    <name evidence="2" type="ORF">DNU06_14445</name>
</gene>
<dbReference type="Proteomes" id="UP000249248">
    <property type="component" value="Unassembled WGS sequence"/>
</dbReference>
<keyword evidence="1" id="KW-1133">Transmembrane helix</keyword>
<reference evidence="2 3" key="1">
    <citation type="submission" date="2018-06" db="EMBL/GenBank/DDBJ databases">
        <title>The draft genome sequence of Crocinitomix sp. SM1701.</title>
        <authorList>
            <person name="Zhang X."/>
        </authorList>
    </citation>
    <scope>NUCLEOTIDE SEQUENCE [LARGE SCALE GENOMIC DNA]</scope>
    <source>
        <strain evidence="2 3">SM1701</strain>
    </source>
</reference>
<dbReference type="RefSeq" id="WP_111064207.1">
    <property type="nucleotide sequence ID" value="NZ_JBHUCU010000009.1"/>
</dbReference>
<evidence type="ECO:0000256" key="1">
    <source>
        <dbReference type="SAM" id="Phobius"/>
    </source>
</evidence>
<evidence type="ECO:0000313" key="3">
    <source>
        <dbReference type="Proteomes" id="UP000249248"/>
    </source>
</evidence>
<keyword evidence="3" id="KW-1185">Reference proteome</keyword>
<dbReference type="AlphaFoldDB" id="A0A2W1MY88"/>
<name>A0A2W1MY88_9FLAO</name>
<feature type="transmembrane region" description="Helical" evidence="1">
    <location>
        <begin position="176"/>
        <end position="197"/>
    </location>
</feature>
<sequence length="235" mass="27100">MFKFLSISLLFLISFKGISQDSIAVHFIFPSADVFEIRVDEADIYDKKNFYLTEGRHKIEIWVQGLELKTDSILVNPSSYNLYQYSNVKVNPKIAQNKKDRIEYTIRKSLLFVTYIPTGIVSYLTYTKFKQAKVIYSDISNLSNAYTSSLDLNFMAKTEHSFDFLSAQYIKRRRQYVALVFASSAMLLSNIGITYLFHKFYKKPGKFKPVSPFGIGELKLSIYPTTYGLGLNLKL</sequence>
<comment type="caution">
    <text evidence="2">The sequence shown here is derived from an EMBL/GenBank/DDBJ whole genome shotgun (WGS) entry which is preliminary data.</text>
</comment>
<protein>
    <submittedName>
        <fullName evidence="2">Uncharacterized protein</fullName>
    </submittedName>
</protein>
<keyword evidence="1" id="KW-0472">Membrane</keyword>
<keyword evidence="1" id="KW-0812">Transmembrane</keyword>
<accession>A0A2W1MY88</accession>
<dbReference type="EMBL" id="QKSB01000011">
    <property type="protein sequence ID" value="PZE16160.1"/>
    <property type="molecule type" value="Genomic_DNA"/>
</dbReference>
<proteinExistence type="predicted"/>
<organism evidence="2 3">
    <name type="scientific">Putridiphycobacter roseus</name>
    <dbReference type="NCBI Taxonomy" id="2219161"/>
    <lineage>
        <taxon>Bacteria</taxon>
        <taxon>Pseudomonadati</taxon>
        <taxon>Bacteroidota</taxon>
        <taxon>Flavobacteriia</taxon>
        <taxon>Flavobacteriales</taxon>
        <taxon>Crocinitomicaceae</taxon>
        <taxon>Putridiphycobacter</taxon>
    </lineage>
</organism>